<dbReference type="EMBL" id="CM039439">
    <property type="protein sequence ID" value="KAI4296198.1"/>
    <property type="molecule type" value="Genomic_DNA"/>
</dbReference>
<reference evidence="1 2" key="1">
    <citation type="journal article" date="2022" name="DNA Res.">
        <title>Chromosomal-level genome assembly of the orchid tree Bauhinia variegata (Leguminosae; Cercidoideae) supports the allotetraploid origin hypothesis of Bauhinia.</title>
        <authorList>
            <person name="Zhong Y."/>
            <person name="Chen Y."/>
            <person name="Zheng D."/>
            <person name="Pang J."/>
            <person name="Liu Y."/>
            <person name="Luo S."/>
            <person name="Meng S."/>
            <person name="Qian L."/>
            <person name="Wei D."/>
            <person name="Dai S."/>
            <person name="Zhou R."/>
        </authorList>
    </citation>
    <scope>NUCLEOTIDE SEQUENCE [LARGE SCALE GENOMIC DNA]</scope>
    <source>
        <strain evidence="1">BV-YZ2020</strain>
    </source>
</reference>
<sequence length="744" mass="85006">MRDSKSNSIKEKKMKQKDQKTTSDREPSKVEEPQKQQKEEEEANFDSDYDSEFTSSDNSESPLESEDGESVSLEDEDDHGINFYKDSESLRGSEAGESSSSGDEDSGNDEEHGSQSSELNQGDESDSSEDEVEPRNTIGDVPLKWYEDEPHIGYDIKGKKIKKKEKQDKLDSFLANVDDSKSWRKIYDEINDEEVELTKEEIKLVRRLLRGRAPHPDFEPYPDYVDWFKWDDAKHPLSNAPEPKRRFIPSKWEAKKVVKYVRAIRKGLITFDKPKEEDGPYLLWGDDLGSTGKANHLAYIPAPKPKLPGHEEAYNPPLEYIPTQEEINSYQLMYEEDRPKFIPKRFTSMRSIPAYENGVKESFERCLDLYMCPRVRKKRLNIDPESLKPKLPSPKDLKPYPVACYIEYTGHKDAVTSISVDASGQWIASGSLDGTVRIWEIETGRCLKRWDIDEAVLCVAWNPLRDILAVSTGPDVLLLNTGFGDEEEQKEIKELLHVETSTTPEEPDGKAPIASWVQNDKHEGIRIRHLKTVSSIEWHRKGDYFSTVTPVGESRAVLIHQLSKKFTQKLPFKLGGVTVRSAFHPSRPFFFICLKNNVRVYDLWKSKFIKQLVTGLREASSIAIHPGGDNLIVGSKEGKMCWFDMDLSSTNPYKVLRCHPKDINNVAFHRSYPLFASCSEDCTAYVFHGMVYSDLNKDPLIVPLKILRGHETSNGRGILDCKFHPRQPWLFTAGADAVIKLYCH</sequence>
<evidence type="ECO:0000313" key="2">
    <source>
        <dbReference type="Proteomes" id="UP000828941"/>
    </source>
</evidence>
<accession>A0ACB9KG97</accession>
<dbReference type="Proteomes" id="UP000828941">
    <property type="component" value="Chromosome 14"/>
</dbReference>
<gene>
    <name evidence="1" type="ORF">L6164_036174</name>
</gene>
<comment type="caution">
    <text evidence="1">The sequence shown here is derived from an EMBL/GenBank/DDBJ whole genome shotgun (WGS) entry which is preliminary data.</text>
</comment>
<name>A0ACB9KG97_BAUVA</name>
<organism evidence="1 2">
    <name type="scientific">Bauhinia variegata</name>
    <name type="common">Purple orchid tree</name>
    <name type="synonym">Phanera variegata</name>
    <dbReference type="NCBI Taxonomy" id="167791"/>
    <lineage>
        <taxon>Eukaryota</taxon>
        <taxon>Viridiplantae</taxon>
        <taxon>Streptophyta</taxon>
        <taxon>Embryophyta</taxon>
        <taxon>Tracheophyta</taxon>
        <taxon>Spermatophyta</taxon>
        <taxon>Magnoliopsida</taxon>
        <taxon>eudicotyledons</taxon>
        <taxon>Gunneridae</taxon>
        <taxon>Pentapetalae</taxon>
        <taxon>rosids</taxon>
        <taxon>fabids</taxon>
        <taxon>Fabales</taxon>
        <taxon>Fabaceae</taxon>
        <taxon>Cercidoideae</taxon>
        <taxon>Cercideae</taxon>
        <taxon>Bauhiniinae</taxon>
        <taxon>Bauhinia</taxon>
    </lineage>
</organism>
<proteinExistence type="predicted"/>
<keyword evidence="2" id="KW-1185">Reference proteome</keyword>
<protein>
    <submittedName>
        <fullName evidence="1">Uncharacterized protein</fullName>
    </submittedName>
</protein>
<evidence type="ECO:0000313" key="1">
    <source>
        <dbReference type="EMBL" id="KAI4296198.1"/>
    </source>
</evidence>